<proteinExistence type="predicted"/>
<protein>
    <submittedName>
        <fullName evidence="1">Uncharacterized protein</fullName>
    </submittedName>
</protein>
<evidence type="ECO:0000313" key="1">
    <source>
        <dbReference type="EMBL" id="GMH02888.1"/>
    </source>
</evidence>
<dbReference type="EMBL" id="BSYO01000004">
    <property type="protein sequence ID" value="GMH02888.1"/>
    <property type="molecule type" value="Genomic_DNA"/>
</dbReference>
<comment type="caution">
    <text evidence="1">The sequence shown here is derived from an EMBL/GenBank/DDBJ whole genome shotgun (WGS) entry which is preliminary data.</text>
</comment>
<gene>
    <name evidence="1" type="ORF">Nepgr_004727</name>
</gene>
<keyword evidence="2" id="KW-1185">Reference proteome</keyword>
<accession>A0AAD3S1T3</accession>
<dbReference type="Proteomes" id="UP001279734">
    <property type="component" value="Unassembled WGS sequence"/>
</dbReference>
<name>A0AAD3S1T3_NEPGR</name>
<organism evidence="1 2">
    <name type="scientific">Nepenthes gracilis</name>
    <name type="common">Slender pitcher plant</name>
    <dbReference type="NCBI Taxonomy" id="150966"/>
    <lineage>
        <taxon>Eukaryota</taxon>
        <taxon>Viridiplantae</taxon>
        <taxon>Streptophyta</taxon>
        <taxon>Embryophyta</taxon>
        <taxon>Tracheophyta</taxon>
        <taxon>Spermatophyta</taxon>
        <taxon>Magnoliopsida</taxon>
        <taxon>eudicotyledons</taxon>
        <taxon>Gunneridae</taxon>
        <taxon>Pentapetalae</taxon>
        <taxon>Caryophyllales</taxon>
        <taxon>Nepenthaceae</taxon>
        <taxon>Nepenthes</taxon>
    </lineage>
</organism>
<dbReference type="AlphaFoldDB" id="A0AAD3S1T3"/>
<sequence length="124" mass="13628">MTNRRHLNFSLVSPSLSWFISPTSSRDHPATTLQPTQVLCPCVPVTLPVLRGSDFVLPLGNIGRVNELCVPISKVDLAHSRLPQLLDILPHENSFVFNRYGVEPKRLKGEAGVKRASISGQMGT</sequence>
<reference evidence="1" key="1">
    <citation type="submission" date="2023-05" db="EMBL/GenBank/DDBJ databases">
        <title>Nepenthes gracilis genome sequencing.</title>
        <authorList>
            <person name="Fukushima K."/>
        </authorList>
    </citation>
    <scope>NUCLEOTIDE SEQUENCE</scope>
    <source>
        <strain evidence="1">SING2019-196</strain>
    </source>
</reference>
<evidence type="ECO:0000313" key="2">
    <source>
        <dbReference type="Proteomes" id="UP001279734"/>
    </source>
</evidence>